<dbReference type="EMBL" id="NIOJ01000051">
    <property type="protein sequence ID" value="PNT96291.1"/>
    <property type="molecule type" value="Genomic_DNA"/>
</dbReference>
<dbReference type="KEGG" id="cthd:CDO33_17440"/>
<reference evidence="2 3" key="1">
    <citation type="submission" date="2017-06" db="EMBL/GenBank/DDBJ databases">
        <title>Investigating the central metabolism of Clostridium thermosuccinogenes.</title>
        <authorList>
            <person name="Koendjbiharie J.G."/>
            <person name="van Kranenburg R."/>
        </authorList>
    </citation>
    <scope>NUCLEOTIDE SEQUENCE [LARGE SCALE GENOMIC DNA]</scope>
    <source>
        <strain evidence="2 3">DSM 5806</strain>
    </source>
</reference>
<keyword evidence="3" id="KW-1185">Reference proteome</keyword>
<dbReference type="Gene3D" id="3.30.420.40">
    <property type="match status" value="2"/>
</dbReference>
<protein>
    <submittedName>
        <fullName evidence="2">tRNA (Adenosine(37)-N6)-threonylcarbamoyltransferase complex dimerization subunit type 1 TsaB</fullName>
    </submittedName>
</protein>
<name>A0A2K2FBY1_9CLOT</name>
<dbReference type="InterPro" id="IPR043129">
    <property type="entry name" value="ATPase_NBD"/>
</dbReference>
<dbReference type="Proteomes" id="UP000236151">
    <property type="component" value="Unassembled WGS sequence"/>
</dbReference>
<dbReference type="OrthoDB" id="9784166at2"/>
<dbReference type="GO" id="GO:0016740">
    <property type="term" value="F:transferase activity"/>
    <property type="evidence" value="ECO:0007669"/>
    <property type="project" value="UniProtKB-KW"/>
</dbReference>
<dbReference type="PANTHER" id="PTHR11735">
    <property type="entry name" value="TRNA N6-ADENOSINE THREONYLCARBAMOYLTRANSFERASE"/>
    <property type="match status" value="1"/>
</dbReference>
<dbReference type="NCBIfam" id="TIGR03725">
    <property type="entry name" value="T6A_YeaZ"/>
    <property type="match status" value="1"/>
</dbReference>
<feature type="domain" description="Gcp-like" evidence="1">
    <location>
        <begin position="23"/>
        <end position="227"/>
    </location>
</feature>
<dbReference type="Pfam" id="PF00814">
    <property type="entry name" value="TsaD"/>
    <property type="match status" value="1"/>
</dbReference>
<dbReference type="AlphaFoldDB" id="A0A2K2FBY1"/>
<dbReference type="RefSeq" id="WP_103082642.1">
    <property type="nucleotide sequence ID" value="NZ_CP021850.1"/>
</dbReference>
<dbReference type="SUPFAM" id="SSF53067">
    <property type="entry name" value="Actin-like ATPase domain"/>
    <property type="match status" value="2"/>
</dbReference>
<dbReference type="GO" id="GO:0002949">
    <property type="term" value="P:tRNA threonylcarbamoyladenosine modification"/>
    <property type="evidence" value="ECO:0007669"/>
    <property type="project" value="InterPro"/>
</dbReference>
<organism evidence="2 3">
    <name type="scientific">Clostridium thermosuccinogenes</name>
    <dbReference type="NCBI Taxonomy" id="84032"/>
    <lineage>
        <taxon>Bacteria</taxon>
        <taxon>Bacillati</taxon>
        <taxon>Bacillota</taxon>
        <taxon>Clostridia</taxon>
        <taxon>Eubacteriales</taxon>
        <taxon>Clostridiaceae</taxon>
        <taxon>Clostridium</taxon>
    </lineage>
</organism>
<comment type="caution">
    <text evidence="2">The sequence shown here is derived from an EMBL/GenBank/DDBJ whole genome shotgun (WGS) entry which is preliminary data.</text>
</comment>
<dbReference type="InterPro" id="IPR000905">
    <property type="entry name" value="Gcp-like_dom"/>
</dbReference>
<sequence>MKVLAVDTSAEVAAVAVMEESRLLGEYIINQKKTHSQKLMPMIKEVLDSLELKPGDIDLYAASSGPGSFTGLRIGVTTIKAMAYAANKPVVSVPTLDALAYNIPVPEVLICPVMDARNRQVYTALYSWEKGRLERLTEYMGIPVEELVGIIKQKNRRVMFNGDAALLYRNFFSSELNGNCEVAPVGMLLQKASSVAQAALIKASEGLTESCFDMVPFYLRKSQAEREYEKRTGSAEGSKV</sequence>
<dbReference type="InterPro" id="IPR022496">
    <property type="entry name" value="T6A_TsaB"/>
</dbReference>
<dbReference type="CDD" id="cd24032">
    <property type="entry name" value="ASKHA_NBD_TsaB"/>
    <property type="match status" value="1"/>
</dbReference>
<keyword evidence="2" id="KW-0808">Transferase</keyword>
<evidence type="ECO:0000259" key="1">
    <source>
        <dbReference type="Pfam" id="PF00814"/>
    </source>
</evidence>
<evidence type="ECO:0000313" key="2">
    <source>
        <dbReference type="EMBL" id="PNT96291.1"/>
    </source>
</evidence>
<evidence type="ECO:0000313" key="3">
    <source>
        <dbReference type="Proteomes" id="UP000236151"/>
    </source>
</evidence>
<dbReference type="PANTHER" id="PTHR11735:SF11">
    <property type="entry name" value="TRNA THREONYLCARBAMOYLADENOSINE BIOSYNTHESIS PROTEIN TSAB"/>
    <property type="match status" value="1"/>
</dbReference>
<accession>A0A2K2FBY1</accession>
<proteinExistence type="predicted"/>
<dbReference type="GO" id="GO:0005829">
    <property type="term" value="C:cytosol"/>
    <property type="evidence" value="ECO:0007669"/>
    <property type="project" value="TreeGrafter"/>
</dbReference>
<gene>
    <name evidence="2" type="primary">tsaB</name>
    <name evidence="2" type="ORF">CDQ84_15480</name>
</gene>